<dbReference type="Pfam" id="PF20772">
    <property type="entry name" value="TACO1_YebC_N"/>
    <property type="match status" value="1"/>
</dbReference>
<dbReference type="FunCoup" id="A0A5R8QE16">
    <property type="interactions" value="222"/>
</dbReference>
<dbReference type="Gene3D" id="1.10.10.200">
    <property type="match status" value="1"/>
</dbReference>
<keyword evidence="2 6" id="KW-0963">Cytoplasm</keyword>
<organism evidence="9 10">
    <name type="scientific">Culicoidibacter larvae</name>
    <dbReference type="NCBI Taxonomy" id="2579976"/>
    <lineage>
        <taxon>Bacteria</taxon>
        <taxon>Bacillati</taxon>
        <taxon>Bacillota</taxon>
        <taxon>Culicoidibacteria</taxon>
        <taxon>Culicoidibacterales</taxon>
        <taxon>Culicoidibacteraceae</taxon>
        <taxon>Culicoidibacter</taxon>
    </lineage>
</organism>
<keyword evidence="4 6" id="KW-0238">DNA-binding</keyword>
<dbReference type="GO" id="GO:0003677">
    <property type="term" value="F:DNA binding"/>
    <property type="evidence" value="ECO:0007669"/>
    <property type="project" value="UniProtKB-UniRule"/>
</dbReference>
<protein>
    <recommendedName>
        <fullName evidence="6">Probable transcriptional regulatory protein FEZ08_04280</fullName>
    </recommendedName>
</protein>
<sequence length="240" mass="26345">MGRKWNNIKEGKAKKDASRTRIYSKFGRVIYMAAKNGSTDPEANHELKVAIERAKTYEVPRDIIERAIEKAKSNVVENFDSVRYEGYGPGGSAIIVDALTDNVNRTVAEVRTAFNKNGGNMGVSGAVSYLFEPTAIIGITASDSDAVLELLLEADCDVRDIVQEDETMIIQAAPEDLHKVQVALSGAGYDEFAVAELTMLPNTEIELSSEHAEQFEKLIDALNEVDDVSDVYHNADVETE</sequence>
<dbReference type="AlphaFoldDB" id="A0A5R8QE16"/>
<dbReference type="EMBL" id="VBWP01000003">
    <property type="protein sequence ID" value="TLG75270.1"/>
    <property type="molecule type" value="Genomic_DNA"/>
</dbReference>
<dbReference type="SUPFAM" id="SSF75625">
    <property type="entry name" value="YebC-like"/>
    <property type="match status" value="1"/>
</dbReference>
<dbReference type="InterPro" id="IPR048300">
    <property type="entry name" value="TACO1_YebC-like_2nd/3rd_dom"/>
</dbReference>
<evidence type="ECO:0000256" key="4">
    <source>
        <dbReference type="ARBA" id="ARBA00023125"/>
    </source>
</evidence>
<dbReference type="NCBIfam" id="NF009044">
    <property type="entry name" value="PRK12378.1"/>
    <property type="match status" value="1"/>
</dbReference>
<dbReference type="Pfam" id="PF01709">
    <property type="entry name" value="Transcrip_reg"/>
    <property type="match status" value="1"/>
</dbReference>
<keyword evidence="3 6" id="KW-0805">Transcription regulation</keyword>
<dbReference type="PANTHER" id="PTHR12532">
    <property type="entry name" value="TRANSLATIONAL ACTIVATOR OF CYTOCHROME C OXIDASE 1"/>
    <property type="match status" value="1"/>
</dbReference>
<proteinExistence type="inferred from homology"/>
<accession>A0A5R8QE16</accession>
<dbReference type="InterPro" id="IPR029072">
    <property type="entry name" value="YebC-like"/>
</dbReference>
<dbReference type="InterPro" id="IPR049083">
    <property type="entry name" value="TACO1_YebC_N"/>
</dbReference>
<dbReference type="FunFam" id="1.10.10.200:FF:000003">
    <property type="entry name" value="Probable transcriptional regulatory protein YeeN"/>
    <property type="match status" value="1"/>
</dbReference>
<evidence type="ECO:0000256" key="3">
    <source>
        <dbReference type="ARBA" id="ARBA00023015"/>
    </source>
</evidence>
<dbReference type="InterPro" id="IPR017856">
    <property type="entry name" value="Integrase-like_N"/>
</dbReference>
<comment type="similarity">
    <text evidence="1 6">Belongs to the TACO1 family.</text>
</comment>
<evidence type="ECO:0000256" key="1">
    <source>
        <dbReference type="ARBA" id="ARBA00008724"/>
    </source>
</evidence>
<dbReference type="InterPro" id="IPR002876">
    <property type="entry name" value="Transcrip_reg_TACO1-like"/>
</dbReference>
<comment type="caution">
    <text evidence="9">The sequence shown here is derived from an EMBL/GenBank/DDBJ whole genome shotgun (WGS) entry which is preliminary data.</text>
</comment>
<gene>
    <name evidence="9" type="ORF">FEZ08_04280</name>
</gene>
<dbReference type="GO" id="GO:0006355">
    <property type="term" value="P:regulation of DNA-templated transcription"/>
    <property type="evidence" value="ECO:0007669"/>
    <property type="project" value="UniProtKB-UniRule"/>
</dbReference>
<dbReference type="RefSeq" id="WP_138190491.1">
    <property type="nucleotide sequence ID" value="NZ_VBWP01000003.1"/>
</dbReference>
<feature type="domain" description="TACO1/YebC-like N-terminal" evidence="8">
    <location>
        <begin position="3"/>
        <end position="73"/>
    </location>
</feature>
<reference evidence="9 10" key="1">
    <citation type="submission" date="2019-05" db="EMBL/GenBank/DDBJ databases">
        <title>Culicoidintestinum kansasii gen. nov., sp. nov. from the gastrointestinal tract of the biting midge, Culicoides sonorensis.</title>
        <authorList>
            <person name="Neupane S."/>
            <person name="Ghosh A."/>
            <person name="Gunther S."/>
            <person name="Martin K."/>
            <person name="Zurek L."/>
        </authorList>
    </citation>
    <scope>NUCLEOTIDE SEQUENCE [LARGE SCALE GENOMIC DNA]</scope>
    <source>
        <strain evidence="9 10">CS-1</strain>
    </source>
</reference>
<evidence type="ECO:0000256" key="2">
    <source>
        <dbReference type="ARBA" id="ARBA00022490"/>
    </source>
</evidence>
<dbReference type="NCBIfam" id="NF001030">
    <property type="entry name" value="PRK00110.1"/>
    <property type="match status" value="1"/>
</dbReference>
<evidence type="ECO:0000259" key="8">
    <source>
        <dbReference type="Pfam" id="PF20772"/>
    </source>
</evidence>
<dbReference type="NCBIfam" id="TIGR01033">
    <property type="entry name" value="YebC/PmpR family DNA-binding transcriptional regulator"/>
    <property type="match status" value="1"/>
</dbReference>
<dbReference type="InParanoid" id="A0A5R8QE16"/>
<dbReference type="GO" id="GO:0005829">
    <property type="term" value="C:cytosol"/>
    <property type="evidence" value="ECO:0007669"/>
    <property type="project" value="TreeGrafter"/>
</dbReference>
<feature type="domain" description="TACO1/YebC-like second and third" evidence="7">
    <location>
        <begin position="80"/>
        <end position="235"/>
    </location>
</feature>
<dbReference type="Proteomes" id="UP000306912">
    <property type="component" value="Unassembled WGS sequence"/>
</dbReference>
<comment type="subcellular location">
    <subcellularLocation>
        <location evidence="6">Cytoplasm</location>
    </subcellularLocation>
</comment>
<evidence type="ECO:0000256" key="6">
    <source>
        <dbReference type="HAMAP-Rule" id="MF_00693"/>
    </source>
</evidence>
<keyword evidence="5 6" id="KW-0804">Transcription</keyword>
<dbReference type="OrthoDB" id="9781053at2"/>
<evidence type="ECO:0000259" key="7">
    <source>
        <dbReference type="Pfam" id="PF01709"/>
    </source>
</evidence>
<keyword evidence="10" id="KW-1185">Reference proteome</keyword>
<dbReference type="HAMAP" id="MF_00693">
    <property type="entry name" value="Transcrip_reg_TACO1"/>
    <property type="match status" value="1"/>
</dbReference>
<evidence type="ECO:0000256" key="5">
    <source>
        <dbReference type="ARBA" id="ARBA00023163"/>
    </source>
</evidence>
<evidence type="ECO:0000313" key="9">
    <source>
        <dbReference type="EMBL" id="TLG75270.1"/>
    </source>
</evidence>
<dbReference type="PANTHER" id="PTHR12532:SF0">
    <property type="entry name" value="TRANSLATIONAL ACTIVATOR OF CYTOCHROME C OXIDASE 1"/>
    <property type="match status" value="1"/>
</dbReference>
<evidence type="ECO:0000313" key="10">
    <source>
        <dbReference type="Proteomes" id="UP000306912"/>
    </source>
</evidence>
<dbReference type="Gene3D" id="3.30.70.980">
    <property type="match status" value="2"/>
</dbReference>
<dbReference type="InterPro" id="IPR026564">
    <property type="entry name" value="Transcrip_reg_TACO1-like_dom3"/>
</dbReference>
<name>A0A5R8QE16_9FIRM</name>